<dbReference type="AlphaFoldDB" id="A0A5B6T9Y6"/>
<dbReference type="RefSeq" id="WP_149093227.1">
    <property type="nucleotide sequence ID" value="NZ_VKKY01000005.1"/>
</dbReference>
<feature type="region of interest" description="Disordered" evidence="1">
    <location>
        <begin position="31"/>
        <end position="55"/>
    </location>
</feature>
<evidence type="ECO:0000313" key="3">
    <source>
        <dbReference type="Proteomes" id="UP000324133"/>
    </source>
</evidence>
<feature type="compositionally biased region" description="Basic and acidic residues" evidence="1">
    <location>
        <begin position="35"/>
        <end position="55"/>
    </location>
</feature>
<proteinExistence type="predicted"/>
<feature type="region of interest" description="Disordered" evidence="1">
    <location>
        <begin position="98"/>
        <end position="118"/>
    </location>
</feature>
<protein>
    <submittedName>
        <fullName evidence="2">Uncharacterized protein</fullName>
    </submittedName>
</protein>
<evidence type="ECO:0000313" key="2">
    <source>
        <dbReference type="EMBL" id="KAA3435913.1"/>
    </source>
</evidence>
<sequence length="118" mass="13599">MATKEKKNFKSLAGRIAANTNSFDNEMLQGITPKLSDESKPQHDSDSFDSKEDELRPFATRLPQSLILQLQQHQYWNRESIMDTVINALNQYLPQFPDSTKLLPAPVLAKKQNRKKRK</sequence>
<evidence type="ECO:0000256" key="1">
    <source>
        <dbReference type="SAM" id="MobiDB-lite"/>
    </source>
</evidence>
<organism evidence="2 3">
    <name type="scientific">Rufibacter hautae</name>
    <dbReference type="NCBI Taxonomy" id="2595005"/>
    <lineage>
        <taxon>Bacteria</taxon>
        <taxon>Pseudomonadati</taxon>
        <taxon>Bacteroidota</taxon>
        <taxon>Cytophagia</taxon>
        <taxon>Cytophagales</taxon>
        <taxon>Hymenobacteraceae</taxon>
        <taxon>Rufibacter</taxon>
    </lineage>
</organism>
<comment type="caution">
    <text evidence="2">The sequence shown here is derived from an EMBL/GenBank/DDBJ whole genome shotgun (WGS) entry which is preliminary data.</text>
</comment>
<accession>A0A5B6T9Y6</accession>
<dbReference type="EMBL" id="VKKY01000005">
    <property type="protein sequence ID" value="KAA3435913.1"/>
    <property type="molecule type" value="Genomic_DNA"/>
</dbReference>
<keyword evidence="3" id="KW-1185">Reference proteome</keyword>
<dbReference type="Proteomes" id="UP000324133">
    <property type="component" value="Unassembled WGS sequence"/>
</dbReference>
<gene>
    <name evidence="2" type="ORF">FOA19_22985</name>
</gene>
<dbReference type="OrthoDB" id="893930at2"/>
<reference evidence="2 3" key="1">
    <citation type="submission" date="2019-07" db="EMBL/GenBank/DDBJ databases">
        <title>Rufibacter sp. nov., isolated from lake sediment.</title>
        <authorList>
            <person name="Qu J.-H."/>
        </authorList>
    </citation>
    <scope>NUCLEOTIDE SEQUENCE [LARGE SCALE GENOMIC DNA]</scope>
    <source>
        <strain evidence="2 3">NBS58-1</strain>
    </source>
</reference>
<name>A0A5B6T9Y6_9BACT</name>